<evidence type="ECO:0000256" key="2">
    <source>
        <dbReference type="ARBA" id="ARBA00007118"/>
    </source>
</evidence>
<evidence type="ECO:0000313" key="8">
    <source>
        <dbReference type="Proteomes" id="UP000549617"/>
    </source>
</evidence>
<evidence type="ECO:0000256" key="3">
    <source>
        <dbReference type="ARBA" id="ARBA00022630"/>
    </source>
</evidence>
<evidence type="ECO:0000313" key="7">
    <source>
        <dbReference type="EMBL" id="MBB5686522.1"/>
    </source>
</evidence>
<evidence type="ECO:0000256" key="4">
    <source>
        <dbReference type="ARBA" id="ARBA00022643"/>
    </source>
</evidence>
<keyword evidence="8" id="KW-1185">Reference proteome</keyword>
<gene>
    <name evidence="7" type="ORF">FHS49_002546</name>
</gene>
<protein>
    <submittedName>
        <fullName evidence="7">Nitroreductase</fullName>
    </submittedName>
</protein>
<evidence type="ECO:0000256" key="5">
    <source>
        <dbReference type="ARBA" id="ARBA00023002"/>
    </source>
</evidence>
<keyword evidence="3" id="KW-0285">Flavoprotein</keyword>
<sequence>MNVSEAMLARRSVRGFRATPVDPGQIGDLLAEAARAPSGGNLQPWHVDVVTGEAMARLKALMMDKLAAGVSETPAYDIYPPKLTAPYRDRRFAVGEAMYAHIGIPREDKAARRAWFARNFQFFGAPAALFCTVDRQMGPPQWSDLGMFLQSFMLLAVDAGLATCPQECWAMYPETVRGFLGTPAERMLFCGMAIGFEDAAEPANQLRTDRAPLEQWAQFHE</sequence>
<dbReference type="InterPro" id="IPR029479">
    <property type="entry name" value="Nitroreductase"/>
</dbReference>
<dbReference type="CDD" id="cd02136">
    <property type="entry name" value="PnbA_NfnB-like"/>
    <property type="match status" value="1"/>
</dbReference>
<dbReference type="Proteomes" id="UP000549617">
    <property type="component" value="Unassembled WGS sequence"/>
</dbReference>
<feature type="domain" description="Nitroreductase" evidence="6">
    <location>
        <begin position="9"/>
        <end position="195"/>
    </location>
</feature>
<dbReference type="GO" id="GO:0016491">
    <property type="term" value="F:oxidoreductase activity"/>
    <property type="evidence" value="ECO:0007669"/>
    <property type="project" value="UniProtKB-KW"/>
</dbReference>
<name>A0A7W9EET9_9SPHN</name>
<dbReference type="Gene3D" id="3.40.109.10">
    <property type="entry name" value="NADH Oxidase"/>
    <property type="match status" value="1"/>
</dbReference>
<dbReference type="EMBL" id="JACIJC010000004">
    <property type="protein sequence ID" value="MBB5686522.1"/>
    <property type="molecule type" value="Genomic_DNA"/>
</dbReference>
<dbReference type="PANTHER" id="PTHR43673:SF2">
    <property type="entry name" value="NITROREDUCTASE"/>
    <property type="match status" value="1"/>
</dbReference>
<organism evidence="7 8">
    <name type="scientific">Sphingobium boeckii</name>
    <dbReference type="NCBI Taxonomy" id="1082345"/>
    <lineage>
        <taxon>Bacteria</taxon>
        <taxon>Pseudomonadati</taxon>
        <taxon>Pseudomonadota</taxon>
        <taxon>Alphaproteobacteria</taxon>
        <taxon>Sphingomonadales</taxon>
        <taxon>Sphingomonadaceae</taxon>
        <taxon>Sphingobium</taxon>
    </lineage>
</organism>
<dbReference type="AlphaFoldDB" id="A0A7W9EET9"/>
<dbReference type="PANTHER" id="PTHR43673">
    <property type="entry name" value="NAD(P)H NITROREDUCTASE YDGI-RELATED"/>
    <property type="match status" value="1"/>
</dbReference>
<keyword evidence="4" id="KW-0288">FMN</keyword>
<comment type="cofactor">
    <cofactor evidence="1">
        <name>FMN</name>
        <dbReference type="ChEBI" id="CHEBI:58210"/>
    </cofactor>
</comment>
<comment type="similarity">
    <text evidence="2">Belongs to the nitroreductase family.</text>
</comment>
<dbReference type="InterPro" id="IPR000415">
    <property type="entry name" value="Nitroreductase-like"/>
</dbReference>
<dbReference type="RefSeq" id="WP_184019031.1">
    <property type="nucleotide sequence ID" value="NZ_JACIJC010000004.1"/>
</dbReference>
<dbReference type="SUPFAM" id="SSF55469">
    <property type="entry name" value="FMN-dependent nitroreductase-like"/>
    <property type="match status" value="1"/>
</dbReference>
<keyword evidence="5" id="KW-0560">Oxidoreductase</keyword>
<dbReference type="Pfam" id="PF00881">
    <property type="entry name" value="Nitroreductase"/>
    <property type="match status" value="1"/>
</dbReference>
<proteinExistence type="inferred from homology"/>
<reference evidence="7 8" key="1">
    <citation type="submission" date="2020-08" db="EMBL/GenBank/DDBJ databases">
        <title>Genomic Encyclopedia of Type Strains, Phase IV (KMG-IV): sequencing the most valuable type-strain genomes for metagenomic binning, comparative biology and taxonomic classification.</title>
        <authorList>
            <person name="Goeker M."/>
        </authorList>
    </citation>
    <scope>NUCLEOTIDE SEQUENCE [LARGE SCALE GENOMIC DNA]</scope>
    <source>
        <strain evidence="7 8">DSM 25079</strain>
    </source>
</reference>
<evidence type="ECO:0000259" key="6">
    <source>
        <dbReference type="Pfam" id="PF00881"/>
    </source>
</evidence>
<accession>A0A7W9EET9</accession>
<comment type="caution">
    <text evidence="7">The sequence shown here is derived from an EMBL/GenBank/DDBJ whole genome shotgun (WGS) entry which is preliminary data.</text>
</comment>
<evidence type="ECO:0000256" key="1">
    <source>
        <dbReference type="ARBA" id="ARBA00001917"/>
    </source>
</evidence>